<evidence type="ECO:0000313" key="2">
    <source>
        <dbReference type="EMBL" id="AGB01789.1"/>
    </source>
</evidence>
<keyword evidence="3" id="KW-1185">Reference proteome</keyword>
<gene>
    <name evidence="2" type="ordered locus">Metfor_0729</name>
</gene>
<reference evidence="2 3" key="2">
    <citation type="journal article" date="2014" name="Genome Announc.">
        <title>Complete Genome Sequence of Methanoregula formicica SMSPT, a Mesophilic Hydrogenotrophic Methanogen Isolated from a Methanogenic Upflow Anaerobic Sludge Blanket Reactor.</title>
        <authorList>
            <person name="Yamamoto K."/>
            <person name="Tamaki H."/>
            <person name="Cadillo-Quiroz H."/>
            <person name="Imachi H."/>
            <person name="Kyrpides N."/>
            <person name="Woyke T."/>
            <person name="Goodwin L."/>
            <person name="Zinder S.H."/>
            <person name="Kamagata Y."/>
            <person name="Liu W.T."/>
        </authorList>
    </citation>
    <scope>NUCLEOTIDE SEQUENCE [LARGE SCALE GENOMIC DNA]</scope>
    <source>
        <strain evidence="3">DSM 22288 / NBRC 105244 / SMSP</strain>
    </source>
</reference>
<sequence precursor="true">MEFRARVGLVFVLIGCFLGGMVILDMVGDTLFPTSLGQTELVPGVFTDQVFTKAGFLYGPQPWRPSYNPLGIDPGQDVLDNESWFLMFIDANTTPVSGNPMVKRLGIVRVTYNFTSLSGRAVFHVYGLTNRTGVPTRTNRQTGIRQCAYVVTGDAPAGSSMPAASPLRVSGTHGYTVAVSNNQVADLRSMTATTRQMWFSGPLSGQGALHIAANLTKPMGGITDTTNLNGTFYITATGGDAGYDTLLLVATDHPQPDDFALRIRTEFVRTS</sequence>
<keyword evidence="1" id="KW-0472">Membrane</keyword>
<reference evidence="3" key="1">
    <citation type="submission" date="2011-12" db="EMBL/GenBank/DDBJ databases">
        <title>Complete sequence of Methanoregula formicicum SMSP.</title>
        <authorList>
            <person name="Lucas S."/>
            <person name="Han J."/>
            <person name="Lapidus A."/>
            <person name="Cheng J.-F."/>
            <person name="Goodwin L."/>
            <person name="Pitluck S."/>
            <person name="Peters L."/>
            <person name="Ovchinnikova G."/>
            <person name="Teshima H."/>
            <person name="Detter J.C."/>
            <person name="Han C."/>
            <person name="Tapia R."/>
            <person name="Land M."/>
            <person name="Hauser L."/>
            <person name="Kyrpides N."/>
            <person name="Ivanova N."/>
            <person name="Pagani I."/>
            <person name="Imachi H."/>
            <person name="Tamaki H."/>
            <person name="Sekiguchi Y."/>
            <person name="Kamagata Y."/>
            <person name="Cadillo-Quiroz H."/>
            <person name="Zinder S."/>
            <person name="Liu W.-T."/>
            <person name="Woyke T."/>
        </authorList>
    </citation>
    <scope>NUCLEOTIDE SEQUENCE [LARGE SCALE GENOMIC DNA]</scope>
    <source>
        <strain evidence="3">DSM 22288 / NBRC 105244 / SMSP</strain>
    </source>
</reference>
<evidence type="ECO:0000313" key="3">
    <source>
        <dbReference type="Proteomes" id="UP000010824"/>
    </source>
</evidence>
<proteinExistence type="predicted"/>
<dbReference type="STRING" id="593750.Metfor_0729"/>
<dbReference type="KEGG" id="mfo:Metfor_0729"/>
<dbReference type="RefSeq" id="WP_015284753.1">
    <property type="nucleotide sequence ID" value="NC_019943.1"/>
</dbReference>
<name>L0HFD3_METFS</name>
<keyword evidence="1" id="KW-1133">Transmembrane helix</keyword>
<dbReference type="GeneID" id="14310042"/>
<accession>L0HFD3</accession>
<protein>
    <submittedName>
        <fullName evidence="2">Uncharacterized protein</fullName>
    </submittedName>
</protein>
<dbReference type="InParanoid" id="L0HFD3"/>
<dbReference type="HOGENOM" id="CLU_1032943_0_0_2"/>
<evidence type="ECO:0000256" key="1">
    <source>
        <dbReference type="SAM" id="Phobius"/>
    </source>
</evidence>
<dbReference type="OrthoDB" id="112265at2157"/>
<organism evidence="2 3">
    <name type="scientific">Methanoregula formicica (strain DSM 22288 / NBRC 105244 / SMSP)</name>
    <dbReference type="NCBI Taxonomy" id="593750"/>
    <lineage>
        <taxon>Archaea</taxon>
        <taxon>Methanobacteriati</taxon>
        <taxon>Methanobacteriota</taxon>
        <taxon>Stenosarchaea group</taxon>
        <taxon>Methanomicrobia</taxon>
        <taxon>Methanomicrobiales</taxon>
        <taxon>Methanoregulaceae</taxon>
        <taxon>Methanoregula</taxon>
    </lineage>
</organism>
<dbReference type="EMBL" id="CP003167">
    <property type="protein sequence ID" value="AGB01789.1"/>
    <property type="molecule type" value="Genomic_DNA"/>
</dbReference>
<dbReference type="Proteomes" id="UP000010824">
    <property type="component" value="Chromosome"/>
</dbReference>
<dbReference type="AlphaFoldDB" id="L0HFD3"/>
<dbReference type="eggNOG" id="arCOG09474">
    <property type="taxonomic scope" value="Archaea"/>
</dbReference>
<feature type="transmembrane region" description="Helical" evidence="1">
    <location>
        <begin position="7"/>
        <end position="28"/>
    </location>
</feature>
<keyword evidence="1" id="KW-0812">Transmembrane</keyword>